<keyword evidence="5" id="KW-0998">Cell outer membrane</keyword>
<evidence type="ECO:0000259" key="6">
    <source>
        <dbReference type="Pfam" id="PF07980"/>
    </source>
</evidence>
<evidence type="ECO:0000256" key="5">
    <source>
        <dbReference type="ARBA" id="ARBA00023237"/>
    </source>
</evidence>
<accession>A0A3E5BAF9</accession>
<dbReference type="InterPro" id="IPR011990">
    <property type="entry name" value="TPR-like_helical_dom_sf"/>
</dbReference>
<dbReference type="Gene3D" id="1.25.40.390">
    <property type="match status" value="1"/>
</dbReference>
<evidence type="ECO:0000256" key="4">
    <source>
        <dbReference type="ARBA" id="ARBA00023136"/>
    </source>
</evidence>
<proteinExistence type="inferred from homology"/>
<dbReference type="RefSeq" id="WP_117724430.1">
    <property type="nucleotide sequence ID" value="NZ_QSUL01000008.1"/>
</dbReference>
<evidence type="ECO:0000313" key="8">
    <source>
        <dbReference type="EMBL" id="RGN34544.1"/>
    </source>
</evidence>
<organism evidence="8 9">
    <name type="scientific">Bacteroides oleiciplenus</name>
    <dbReference type="NCBI Taxonomy" id="626931"/>
    <lineage>
        <taxon>Bacteria</taxon>
        <taxon>Pseudomonadati</taxon>
        <taxon>Bacteroidota</taxon>
        <taxon>Bacteroidia</taxon>
        <taxon>Bacteroidales</taxon>
        <taxon>Bacteroidaceae</taxon>
        <taxon>Bacteroides</taxon>
    </lineage>
</organism>
<evidence type="ECO:0000256" key="1">
    <source>
        <dbReference type="ARBA" id="ARBA00004442"/>
    </source>
</evidence>
<name>A0A3E5BAF9_9BACE</name>
<dbReference type="GO" id="GO:0009279">
    <property type="term" value="C:cell outer membrane"/>
    <property type="evidence" value="ECO:0007669"/>
    <property type="project" value="UniProtKB-SubCell"/>
</dbReference>
<dbReference type="SUPFAM" id="SSF48452">
    <property type="entry name" value="TPR-like"/>
    <property type="match status" value="1"/>
</dbReference>
<evidence type="ECO:0000256" key="2">
    <source>
        <dbReference type="ARBA" id="ARBA00006275"/>
    </source>
</evidence>
<gene>
    <name evidence="8" type="ORF">DXB65_12490</name>
</gene>
<evidence type="ECO:0000313" key="9">
    <source>
        <dbReference type="Proteomes" id="UP000260983"/>
    </source>
</evidence>
<evidence type="ECO:0000256" key="3">
    <source>
        <dbReference type="ARBA" id="ARBA00022729"/>
    </source>
</evidence>
<dbReference type="InterPro" id="IPR033985">
    <property type="entry name" value="SusD-like_N"/>
</dbReference>
<dbReference type="InterPro" id="IPR012944">
    <property type="entry name" value="SusD_RagB_dom"/>
</dbReference>
<protein>
    <submittedName>
        <fullName evidence="8">RagB/SusD family nutrient uptake outer membrane protein</fullName>
    </submittedName>
</protein>
<dbReference type="PROSITE" id="PS51257">
    <property type="entry name" value="PROKAR_LIPOPROTEIN"/>
    <property type="match status" value="1"/>
</dbReference>
<dbReference type="Proteomes" id="UP000260983">
    <property type="component" value="Unassembled WGS sequence"/>
</dbReference>
<comment type="subcellular location">
    <subcellularLocation>
        <location evidence="1">Cell outer membrane</location>
    </subcellularLocation>
</comment>
<reference evidence="8 9" key="1">
    <citation type="submission" date="2018-08" db="EMBL/GenBank/DDBJ databases">
        <title>A genome reference for cultivated species of the human gut microbiota.</title>
        <authorList>
            <person name="Zou Y."/>
            <person name="Xue W."/>
            <person name="Luo G."/>
        </authorList>
    </citation>
    <scope>NUCLEOTIDE SEQUENCE [LARGE SCALE GENOMIC DNA]</scope>
    <source>
        <strain evidence="8 9">OM05-15BH</strain>
    </source>
</reference>
<comment type="caution">
    <text evidence="8">The sequence shown here is derived from an EMBL/GenBank/DDBJ whole genome shotgun (WGS) entry which is preliminary data.</text>
</comment>
<feature type="domain" description="SusD-like N-terminal" evidence="7">
    <location>
        <begin position="85"/>
        <end position="224"/>
    </location>
</feature>
<dbReference type="EMBL" id="QSUL01000008">
    <property type="protein sequence ID" value="RGN34544.1"/>
    <property type="molecule type" value="Genomic_DNA"/>
</dbReference>
<keyword evidence="4" id="KW-0472">Membrane</keyword>
<dbReference type="AlphaFoldDB" id="A0A3E5BAF9"/>
<feature type="domain" description="RagB/SusD" evidence="6">
    <location>
        <begin position="344"/>
        <end position="510"/>
    </location>
</feature>
<dbReference type="Pfam" id="PF14322">
    <property type="entry name" value="SusD-like_3"/>
    <property type="match status" value="1"/>
</dbReference>
<sequence length="510" mass="57157">MKKIFIALLLVGGLLSSCDMDKKPYGSLDDQTAIQTLNDCMRFRNGLYSSMRTITAAGWINRQEIQMDIFQGIIGNGNQVGMFSTGNILSSDQDIESMWASMYTVINSANYIIEKMEALGESGTFTEAQLQQLKRYDGEARFVRAYCYYWLADHFCQPYSNANAQTAAQGVPLVTIYYPTADRSVYPGRSTQEDTYKLIEGDLEVAYSTLKAYETAATANAPKANSAYLTSYAVQALQARIALLKGDNTTALLKAEEVINSSVYTLTTMDKYADLWSTDEGSEVIFRPFMSSTELGNSTGSYYLSDNEESAWYIPTIDMLNLYEDGDVRFDAFFTIYRSLKANGMTVAAYVFNKYPGNETLKTGTQRNFMNMIKPFRLSELYLIAAEAAATLGDANNVTKANRYLNDLRSKRIAGYENVSLSGSKLTQEIRTERLKELLGEGFRLSDLRRWNLGFTRNGTYSVNPDVEDIFVVSGKDISYQAGDYRFVWPIPATEIQSNPQLQGQQNSGY</sequence>
<evidence type="ECO:0000259" key="7">
    <source>
        <dbReference type="Pfam" id="PF14322"/>
    </source>
</evidence>
<comment type="similarity">
    <text evidence="2">Belongs to the SusD family.</text>
</comment>
<dbReference type="Pfam" id="PF07980">
    <property type="entry name" value="SusD_RagB"/>
    <property type="match status" value="1"/>
</dbReference>
<keyword evidence="3" id="KW-0732">Signal</keyword>